<dbReference type="PANTHER" id="PTHR37950">
    <property type="entry name" value="4-HYDROXYPHENYLACETATE CATABOLISM PROTEIN"/>
    <property type="match status" value="1"/>
</dbReference>
<dbReference type="PANTHER" id="PTHR37950:SF1">
    <property type="entry name" value="4-HYDROXYPHENYLACETATE CATABOLISM PROTEIN"/>
    <property type="match status" value="1"/>
</dbReference>
<dbReference type="Pfam" id="PF02962">
    <property type="entry name" value="CHMI"/>
    <property type="match status" value="1"/>
</dbReference>
<evidence type="ECO:0000313" key="2">
    <source>
        <dbReference type="Proteomes" id="UP000598196"/>
    </source>
</evidence>
<dbReference type="AlphaFoldDB" id="A0A917YMG5"/>
<protein>
    <submittedName>
        <fullName evidence="1">5-carboxymethyl-2-hydroxymuconate isomerase</fullName>
    </submittedName>
</protein>
<dbReference type="SUPFAM" id="SSF55331">
    <property type="entry name" value="Tautomerase/MIF"/>
    <property type="match status" value="1"/>
</dbReference>
<proteinExistence type="predicted"/>
<dbReference type="Proteomes" id="UP000598196">
    <property type="component" value="Unassembled WGS sequence"/>
</dbReference>
<dbReference type="RefSeq" id="WP_158635496.1">
    <property type="nucleotide sequence ID" value="NZ_BMLP01000012.1"/>
</dbReference>
<sequence>MPHCIVEYSDNLEPDGRIRELLDKIAAQFRSAPDVFPLGGVRIRALPVHDYVIADGNPDHAFVNVVCRIGAGRPLDVRRAFFGATYELVVAHFAAISAQRGLGITFYVDEADPEGSWKTNSIHAHMKKG</sequence>
<comment type="caution">
    <text evidence="1">The sequence shown here is derived from an EMBL/GenBank/DDBJ whole genome shotgun (WGS) entry which is preliminary data.</text>
</comment>
<name>A0A917YMG5_9RHOB</name>
<keyword evidence="2" id="KW-1185">Reference proteome</keyword>
<dbReference type="Gene3D" id="3.30.429.10">
    <property type="entry name" value="Macrophage Migration Inhibitory Factor"/>
    <property type="match status" value="1"/>
</dbReference>
<accession>A0A917YMG5</accession>
<keyword evidence="1" id="KW-0413">Isomerase</keyword>
<organism evidence="1 2">
    <name type="scientific">Gemmobacter aquaticus</name>
    <dbReference type="NCBI Taxonomy" id="490185"/>
    <lineage>
        <taxon>Bacteria</taxon>
        <taxon>Pseudomonadati</taxon>
        <taxon>Pseudomonadota</taxon>
        <taxon>Alphaproteobacteria</taxon>
        <taxon>Rhodobacterales</taxon>
        <taxon>Paracoccaceae</taxon>
        <taxon>Gemmobacter</taxon>
    </lineage>
</organism>
<dbReference type="OrthoDB" id="9814215at2"/>
<dbReference type="InterPro" id="IPR004220">
    <property type="entry name" value="5-COMe_2-OHmuconate_Isoase"/>
</dbReference>
<dbReference type="InterPro" id="IPR014347">
    <property type="entry name" value="Tautomerase/MIF_sf"/>
</dbReference>
<gene>
    <name evidence="1" type="primary">hpcD</name>
    <name evidence="1" type="ORF">GCM10010991_35760</name>
</gene>
<evidence type="ECO:0000313" key="1">
    <source>
        <dbReference type="EMBL" id="GGO38447.1"/>
    </source>
</evidence>
<dbReference type="GO" id="GO:0008704">
    <property type="term" value="F:5-carboxymethyl-2-hydroxymuconate delta-isomerase activity"/>
    <property type="evidence" value="ECO:0007669"/>
    <property type="project" value="InterPro"/>
</dbReference>
<dbReference type="EMBL" id="BMLP01000012">
    <property type="protein sequence ID" value="GGO38447.1"/>
    <property type="molecule type" value="Genomic_DNA"/>
</dbReference>
<reference evidence="1 2" key="1">
    <citation type="journal article" date="2014" name="Int. J. Syst. Evol. Microbiol.">
        <title>Complete genome sequence of Corynebacterium casei LMG S-19264T (=DSM 44701T), isolated from a smear-ripened cheese.</title>
        <authorList>
            <consortium name="US DOE Joint Genome Institute (JGI-PGF)"/>
            <person name="Walter F."/>
            <person name="Albersmeier A."/>
            <person name="Kalinowski J."/>
            <person name="Ruckert C."/>
        </authorList>
    </citation>
    <scope>NUCLEOTIDE SEQUENCE [LARGE SCALE GENOMIC DNA]</scope>
    <source>
        <strain evidence="1 2">CGMCC 1.7029</strain>
    </source>
</reference>
<dbReference type="CDD" id="cd00580">
    <property type="entry name" value="CHMI"/>
    <property type="match status" value="1"/>
</dbReference>